<proteinExistence type="predicted"/>
<evidence type="ECO:0000313" key="3">
    <source>
        <dbReference type="Proteomes" id="UP000472264"/>
    </source>
</evidence>
<dbReference type="OMA" id="ENVYYIA"/>
<reference evidence="2" key="1">
    <citation type="submission" date="2021-04" db="EMBL/GenBank/DDBJ databases">
        <authorList>
            <consortium name="Wellcome Sanger Institute Data Sharing"/>
        </authorList>
    </citation>
    <scope>NUCLEOTIDE SEQUENCE [LARGE SCALE GENOMIC DNA]</scope>
</reference>
<dbReference type="PANTHER" id="PTHR37932">
    <property type="entry name" value="SMALL LYSINE-RICH PROTEIN 1"/>
    <property type="match status" value="1"/>
</dbReference>
<evidence type="ECO:0000256" key="1">
    <source>
        <dbReference type="SAM" id="MobiDB-lite"/>
    </source>
</evidence>
<dbReference type="Proteomes" id="UP000472264">
    <property type="component" value="Chromosome 23"/>
</dbReference>
<dbReference type="Ensembl" id="ENSENLT00000042059.1">
    <property type="protein sequence ID" value="ENSENLP00000041013.1"/>
    <property type="gene ID" value="ENSENLG00000017585.1"/>
</dbReference>
<dbReference type="InParanoid" id="A0A665WAQ8"/>
<accession>A0A665WAQ8</accession>
<reference evidence="2" key="3">
    <citation type="submission" date="2025-09" db="UniProtKB">
        <authorList>
            <consortium name="Ensembl"/>
        </authorList>
    </citation>
    <scope>IDENTIFICATION</scope>
</reference>
<dbReference type="AlphaFoldDB" id="A0A665WAQ8"/>
<evidence type="ECO:0008006" key="4">
    <source>
        <dbReference type="Google" id="ProtNLM"/>
    </source>
</evidence>
<keyword evidence="3" id="KW-1185">Reference proteome</keyword>
<dbReference type="PANTHER" id="PTHR37932:SF1">
    <property type="entry name" value="SMALL LYSINE-RICH PROTEIN 1"/>
    <property type="match status" value="1"/>
</dbReference>
<organism evidence="2 3">
    <name type="scientific">Echeneis naucrates</name>
    <name type="common">Live sharksucker</name>
    <dbReference type="NCBI Taxonomy" id="173247"/>
    <lineage>
        <taxon>Eukaryota</taxon>
        <taxon>Metazoa</taxon>
        <taxon>Chordata</taxon>
        <taxon>Craniata</taxon>
        <taxon>Vertebrata</taxon>
        <taxon>Euteleostomi</taxon>
        <taxon>Actinopterygii</taxon>
        <taxon>Neopterygii</taxon>
        <taxon>Teleostei</taxon>
        <taxon>Neoteleostei</taxon>
        <taxon>Acanthomorphata</taxon>
        <taxon>Carangaria</taxon>
        <taxon>Carangiformes</taxon>
        <taxon>Echeneidae</taxon>
        <taxon>Echeneis</taxon>
    </lineage>
</organism>
<feature type="region of interest" description="Disordered" evidence="1">
    <location>
        <begin position="1"/>
        <end position="27"/>
    </location>
</feature>
<evidence type="ECO:0000313" key="2">
    <source>
        <dbReference type="Ensembl" id="ENSENLP00000041013.1"/>
    </source>
</evidence>
<dbReference type="InterPro" id="IPR037760">
    <property type="entry name" value="SMKR1"/>
</dbReference>
<sequence>TVPKSKNGPKPPKKRSSNVKSTKTDADILSPTAMENLYYIAHNAADCLKFRGFGWPRSNKKKKK</sequence>
<reference evidence="2" key="2">
    <citation type="submission" date="2025-08" db="UniProtKB">
        <authorList>
            <consortium name="Ensembl"/>
        </authorList>
    </citation>
    <scope>IDENTIFICATION</scope>
</reference>
<name>A0A665WAQ8_ECHNA</name>
<protein>
    <recommendedName>
        <fullName evidence="4">Small lysine rich protein 1</fullName>
    </recommendedName>
</protein>